<dbReference type="NCBIfam" id="NF009159">
    <property type="entry name" value="PRK12504.1"/>
    <property type="match status" value="1"/>
</dbReference>
<keyword evidence="6 7" id="KW-0472">Membrane</keyword>
<proteinExistence type="predicted"/>
<reference evidence="10 11" key="1">
    <citation type="submission" date="2019-02" db="EMBL/GenBank/DDBJ databases">
        <title>Deep-cultivation of Planctomycetes and their phenomic and genomic characterization uncovers novel biology.</title>
        <authorList>
            <person name="Wiegand S."/>
            <person name="Jogler M."/>
            <person name="Boedeker C."/>
            <person name="Pinto D."/>
            <person name="Vollmers J."/>
            <person name="Rivas-Marin E."/>
            <person name="Kohn T."/>
            <person name="Peeters S.H."/>
            <person name="Heuer A."/>
            <person name="Rast P."/>
            <person name="Oberbeckmann S."/>
            <person name="Bunk B."/>
            <person name="Jeske O."/>
            <person name="Meyerdierks A."/>
            <person name="Storesund J.E."/>
            <person name="Kallscheuer N."/>
            <person name="Luecker S."/>
            <person name="Lage O.M."/>
            <person name="Pohl T."/>
            <person name="Merkel B.J."/>
            <person name="Hornburger P."/>
            <person name="Mueller R.-W."/>
            <person name="Bruemmer F."/>
            <person name="Labrenz M."/>
            <person name="Spormann A.M."/>
            <person name="Op Den Camp H."/>
            <person name="Overmann J."/>
            <person name="Amann R."/>
            <person name="Jetten M.S.M."/>
            <person name="Mascher T."/>
            <person name="Medema M.H."/>
            <person name="Devos D.P."/>
            <person name="Kaster A.-K."/>
            <person name="Ovreas L."/>
            <person name="Rohde M."/>
            <person name="Galperin M.Y."/>
            <person name="Jogler C."/>
        </authorList>
    </citation>
    <scope>NUCLEOTIDE SEQUENCE [LARGE SCALE GENOMIC DNA]</scope>
    <source>
        <strain evidence="10 11">Pla100</strain>
    </source>
</reference>
<feature type="transmembrane region" description="Helical" evidence="7">
    <location>
        <begin position="28"/>
        <end position="46"/>
    </location>
</feature>
<feature type="domain" description="MrpA C-terminal/MbhD" evidence="8">
    <location>
        <begin position="10"/>
        <end position="74"/>
    </location>
</feature>
<feature type="transmembrane region" description="Helical" evidence="7">
    <location>
        <begin position="85"/>
        <end position="104"/>
    </location>
</feature>
<name>A0A5C6AVF6_9BACT</name>
<dbReference type="PANTHER" id="PTHR43373:SF1">
    <property type="entry name" value="NA(+)_H(+) ANTIPORTER SUBUNIT A"/>
    <property type="match status" value="1"/>
</dbReference>
<evidence type="ECO:0000313" key="10">
    <source>
        <dbReference type="EMBL" id="TWU03467.1"/>
    </source>
</evidence>
<evidence type="ECO:0000256" key="6">
    <source>
        <dbReference type="ARBA" id="ARBA00023136"/>
    </source>
</evidence>
<keyword evidence="5 7" id="KW-1133">Transmembrane helix</keyword>
<dbReference type="OrthoDB" id="9798859at2"/>
<evidence type="ECO:0000313" key="11">
    <source>
        <dbReference type="Proteomes" id="UP000316213"/>
    </source>
</evidence>
<evidence type="ECO:0000256" key="2">
    <source>
        <dbReference type="ARBA" id="ARBA00022448"/>
    </source>
</evidence>
<comment type="subcellular location">
    <subcellularLocation>
        <location evidence="1">Cell membrane</location>
        <topology evidence="1">Multi-pass membrane protein</topology>
    </subcellularLocation>
</comment>
<dbReference type="InterPro" id="IPR025383">
    <property type="entry name" value="MrpA_C/MbhD"/>
</dbReference>
<dbReference type="InterPro" id="IPR050616">
    <property type="entry name" value="CPA3_Na-H_Antiporter_A"/>
</dbReference>
<evidence type="ECO:0000259" key="8">
    <source>
        <dbReference type="Pfam" id="PF13244"/>
    </source>
</evidence>
<keyword evidence="11" id="KW-1185">Reference proteome</keyword>
<feature type="transmembrane region" description="Helical" evidence="7">
    <location>
        <begin position="53"/>
        <end position="73"/>
    </location>
</feature>
<keyword evidence="4 7" id="KW-0812">Transmembrane</keyword>
<evidence type="ECO:0000256" key="1">
    <source>
        <dbReference type="ARBA" id="ARBA00004651"/>
    </source>
</evidence>
<evidence type="ECO:0000256" key="4">
    <source>
        <dbReference type="ARBA" id="ARBA00022692"/>
    </source>
</evidence>
<dbReference type="PANTHER" id="PTHR43373">
    <property type="entry name" value="NA(+)/H(+) ANTIPORTER SUBUNIT"/>
    <property type="match status" value="1"/>
</dbReference>
<dbReference type="AlphaFoldDB" id="A0A5C6AVF6"/>
<feature type="domain" description="MrpA C-terminal/MbhE" evidence="9">
    <location>
        <begin position="121"/>
        <end position="171"/>
    </location>
</feature>
<dbReference type="Pfam" id="PF13244">
    <property type="entry name" value="MbhD"/>
    <property type="match status" value="1"/>
</dbReference>
<organism evidence="10 11">
    <name type="scientific">Neorhodopirellula pilleata</name>
    <dbReference type="NCBI Taxonomy" id="2714738"/>
    <lineage>
        <taxon>Bacteria</taxon>
        <taxon>Pseudomonadati</taxon>
        <taxon>Planctomycetota</taxon>
        <taxon>Planctomycetia</taxon>
        <taxon>Pirellulales</taxon>
        <taxon>Pirellulaceae</taxon>
        <taxon>Neorhodopirellula</taxon>
    </lineage>
</organism>
<keyword evidence="2" id="KW-0813">Transport</keyword>
<accession>A0A5C6AVF6</accession>
<dbReference type="RefSeq" id="WP_146575980.1">
    <property type="nucleotide sequence ID" value="NZ_SJPM01000001.1"/>
</dbReference>
<sequence length="187" mass="20118">MNLIVFAILALLAITAVAIAQLRELWAVIMFTGIYSFLSASWMLILDAPDVAFTEAAVGAGISTVLMLSTVSLTGKAEDIPRKSSWLPLITVLFTGAALIYGTLDMPHFGSPDAPVQVYPSPTFVERSQDDMHGLPNVVTALLASYRGYDTLGETTVVLTAGIAVLLILRREDESQIDSDTTNEEIL</sequence>
<dbReference type="Pfam" id="PF20501">
    <property type="entry name" value="MbhE"/>
    <property type="match status" value="1"/>
</dbReference>
<dbReference type="GO" id="GO:0005886">
    <property type="term" value="C:plasma membrane"/>
    <property type="evidence" value="ECO:0007669"/>
    <property type="project" value="UniProtKB-SubCell"/>
</dbReference>
<dbReference type="InterPro" id="IPR046806">
    <property type="entry name" value="MrpA_C/MbhE"/>
</dbReference>
<evidence type="ECO:0000259" key="9">
    <source>
        <dbReference type="Pfam" id="PF20501"/>
    </source>
</evidence>
<dbReference type="Proteomes" id="UP000316213">
    <property type="component" value="Unassembled WGS sequence"/>
</dbReference>
<protein>
    <submittedName>
        <fullName evidence="10">Putative monovalent cation/H+ antiporter subunit B</fullName>
    </submittedName>
</protein>
<evidence type="ECO:0000256" key="3">
    <source>
        <dbReference type="ARBA" id="ARBA00022475"/>
    </source>
</evidence>
<dbReference type="EMBL" id="SJPM01000001">
    <property type="protein sequence ID" value="TWU03467.1"/>
    <property type="molecule type" value="Genomic_DNA"/>
</dbReference>
<evidence type="ECO:0000256" key="7">
    <source>
        <dbReference type="SAM" id="Phobius"/>
    </source>
</evidence>
<comment type="caution">
    <text evidence="10">The sequence shown here is derived from an EMBL/GenBank/DDBJ whole genome shotgun (WGS) entry which is preliminary data.</text>
</comment>
<gene>
    <name evidence="10" type="ORF">Pla100_03940</name>
</gene>
<keyword evidence="3" id="KW-1003">Cell membrane</keyword>
<evidence type="ECO:0000256" key="5">
    <source>
        <dbReference type="ARBA" id="ARBA00022989"/>
    </source>
</evidence>